<dbReference type="InterPro" id="IPR008279">
    <property type="entry name" value="PEP-util_enz_mobile_dom"/>
</dbReference>
<proteinExistence type="inferred from homology"/>
<dbReference type="InterPro" id="IPR006319">
    <property type="entry name" value="PEP_synth"/>
</dbReference>
<evidence type="ECO:0000256" key="7">
    <source>
        <dbReference type="ARBA" id="ARBA00022679"/>
    </source>
</evidence>
<dbReference type="EMBL" id="JAGQLN010000009">
    <property type="protein sequence ID" value="MCA9376866.1"/>
    <property type="molecule type" value="Genomic_DNA"/>
</dbReference>
<feature type="region of interest" description="Disordered" evidence="15">
    <location>
        <begin position="369"/>
        <end position="390"/>
    </location>
</feature>
<keyword evidence="11" id="KW-0067">ATP-binding</keyword>
<protein>
    <recommendedName>
        <fullName evidence="6">Phosphoenolpyruvate synthase</fullName>
        <ecNumber evidence="5">2.7.9.2</ecNumber>
    </recommendedName>
    <alternativeName>
        <fullName evidence="13">Pyruvate, water dikinase</fullName>
    </alternativeName>
</protein>
<comment type="cofactor">
    <cofactor evidence="1">
        <name>Mg(2+)</name>
        <dbReference type="ChEBI" id="CHEBI:18420"/>
    </cofactor>
</comment>
<name>A0A955I2Y0_9BACT</name>
<dbReference type="Gene3D" id="3.30.470.20">
    <property type="entry name" value="ATP-grasp fold, B domain"/>
    <property type="match status" value="1"/>
</dbReference>
<dbReference type="GO" id="GO:0046872">
    <property type="term" value="F:metal ion binding"/>
    <property type="evidence" value="ECO:0007669"/>
    <property type="project" value="UniProtKB-KW"/>
</dbReference>
<evidence type="ECO:0000256" key="15">
    <source>
        <dbReference type="SAM" id="MobiDB-lite"/>
    </source>
</evidence>
<evidence type="ECO:0000313" key="19">
    <source>
        <dbReference type="Proteomes" id="UP000741282"/>
    </source>
</evidence>
<evidence type="ECO:0000256" key="10">
    <source>
        <dbReference type="ARBA" id="ARBA00022777"/>
    </source>
</evidence>
<keyword evidence="12" id="KW-0460">Magnesium</keyword>
<reference evidence="18" key="1">
    <citation type="submission" date="2020-04" db="EMBL/GenBank/DDBJ databases">
        <authorList>
            <person name="Zhang T."/>
        </authorList>
    </citation>
    <scope>NUCLEOTIDE SEQUENCE</scope>
    <source>
        <strain evidence="18">HKST-UBA17</strain>
    </source>
</reference>
<evidence type="ECO:0000256" key="3">
    <source>
        <dbReference type="ARBA" id="ARBA00004742"/>
    </source>
</evidence>
<dbReference type="Pfam" id="PF01326">
    <property type="entry name" value="PPDK_N"/>
    <property type="match status" value="1"/>
</dbReference>
<accession>A0A955I2Y0</accession>
<dbReference type="AlphaFoldDB" id="A0A955I2Y0"/>
<dbReference type="InterPro" id="IPR036637">
    <property type="entry name" value="Phosphohistidine_dom_sf"/>
</dbReference>
<comment type="catalytic activity">
    <reaction evidence="14">
        <text>pyruvate + ATP + H2O = phosphoenolpyruvate + AMP + phosphate + 2 H(+)</text>
        <dbReference type="Rhea" id="RHEA:11364"/>
        <dbReference type="ChEBI" id="CHEBI:15361"/>
        <dbReference type="ChEBI" id="CHEBI:15377"/>
        <dbReference type="ChEBI" id="CHEBI:15378"/>
        <dbReference type="ChEBI" id="CHEBI:30616"/>
        <dbReference type="ChEBI" id="CHEBI:43474"/>
        <dbReference type="ChEBI" id="CHEBI:58702"/>
        <dbReference type="ChEBI" id="CHEBI:456215"/>
        <dbReference type="EC" id="2.7.9.2"/>
    </reaction>
</comment>
<dbReference type="GO" id="GO:0005524">
    <property type="term" value="F:ATP binding"/>
    <property type="evidence" value="ECO:0007669"/>
    <property type="project" value="UniProtKB-KW"/>
</dbReference>
<evidence type="ECO:0000256" key="1">
    <source>
        <dbReference type="ARBA" id="ARBA00001946"/>
    </source>
</evidence>
<dbReference type="EC" id="2.7.9.2" evidence="5"/>
<comment type="pathway">
    <text evidence="3">Carbohydrate biosynthesis; gluconeogenesis.</text>
</comment>
<dbReference type="Gene3D" id="3.30.1490.20">
    <property type="entry name" value="ATP-grasp fold, A domain"/>
    <property type="match status" value="1"/>
</dbReference>
<sequence>MFGFSKDSNEANEMNVYFHEDHSSKEVREDTVGRKGMSLFKLRDMDVPIPDFFVISPNVYRDFLFSAFDRKLGKLLEKVKDPDVKELEKMILSTDFDDMVRDDLIKAYSRLSGFSNAWVAVRSSVVYPVDSSVSFSGIFGTELSVRGLDQLFAAIKQVYLSVFKERVVLYSRDKNVDVSSLQMAVVIQRMVQPEVSGIAYTVDPVTGDKGSMSIEAVFGLGDVITEGAITPDRYSLEKKHLDIVEKHISPQEWMRIRRPSDKKVGAGDDFQKIQISRSWSHQQKLEDPHLIDVAKVCLIIEHQEKKAQIIEWCWESGNVWILQSKPISDPASEFATQNVAQKPIETDSVYDIAVDIMKEELSERNAAIQRSEQLQPKSEDETSEEPVAPTTEEIAIQQKQIEKIEKKVQQMDERRQAKKDKAVEKKVKDQQKTRAEMGLPISPPASITQFLLSGIGSSVGIVMGKLSVIDGASKISNDIYTKDDILLIKNFNSSLEPFVMQAGGVIMDEGGLTSDVSILCRELNVPAVVGTGLASTLLRDGDYVKIDGNVGSIYKIVRKEDLEPQKKEVEAKSAPVVNENEKTSDLDLEKVAEDTIKASVTPEVQKDATDRYIPTATKVLLLPGQATLSADHKDLNEYVDGISYIDLEAFMLEAGRHPLAFVAEKKFKEYSKQFELILDEYSDNAEGKEVVVALGSATVGQMRGLTKGSSYEDATLDQDLFGAQRLVRSKELLNKELEMIRRVRNVYKSRNVSVAIHAPSNIQAIKEVKKELTSNGLKRTGTFNVYVIIDSTSEIILIDEIVSAGIDGVIVNTPLIARQLQGLSRFDKNAKYDLGTNSLWNIISELLEKLKDSRIKVSVVTDDNVSLVKNCVRSGVNGIIVSPEYAKRMKQFVADEEAKMILSME</sequence>
<feature type="region of interest" description="Disordered" evidence="15">
    <location>
        <begin position="409"/>
        <end position="434"/>
    </location>
</feature>
<dbReference type="Gene3D" id="3.20.20.60">
    <property type="entry name" value="Phosphoenolpyruvate-binding domains"/>
    <property type="match status" value="1"/>
</dbReference>
<evidence type="ECO:0000259" key="17">
    <source>
        <dbReference type="Pfam" id="PF01326"/>
    </source>
</evidence>
<keyword evidence="9" id="KW-0547">Nucleotide-binding</keyword>
<keyword evidence="8" id="KW-0479">Metal-binding</keyword>
<comment type="similarity">
    <text evidence="4">Belongs to the PEP-utilizing enzyme family.</text>
</comment>
<evidence type="ECO:0000256" key="13">
    <source>
        <dbReference type="ARBA" id="ARBA00033470"/>
    </source>
</evidence>
<dbReference type="InterPro" id="IPR002192">
    <property type="entry name" value="PPDK_AMP/ATP-bd"/>
</dbReference>
<dbReference type="InterPro" id="IPR040442">
    <property type="entry name" value="Pyrv_kinase-like_dom_sf"/>
</dbReference>
<gene>
    <name evidence="18" type="ORF">KC685_03020</name>
</gene>
<dbReference type="SUPFAM" id="SSF52009">
    <property type="entry name" value="Phosphohistidine domain"/>
    <property type="match status" value="1"/>
</dbReference>
<evidence type="ECO:0000256" key="12">
    <source>
        <dbReference type="ARBA" id="ARBA00022842"/>
    </source>
</evidence>
<dbReference type="PANTHER" id="PTHR43030:SF1">
    <property type="entry name" value="PHOSPHOENOLPYRUVATE SYNTHASE"/>
    <property type="match status" value="1"/>
</dbReference>
<evidence type="ECO:0000256" key="6">
    <source>
        <dbReference type="ARBA" id="ARBA00021623"/>
    </source>
</evidence>
<evidence type="ECO:0000256" key="5">
    <source>
        <dbReference type="ARBA" id="ARBA00011996"/>
    </source>
</evidence>
<reference evidence="18" key="2">
    <citation type="journal article" date="2021" name="Microbiome">
        <title>Successional dynamics and alternative stable states in a saline activated sludge microbial community over 9 years.</title>
        <authorList>
            <person name="Wang Y."/>
            <person name="Ye J."/>
            <person name="Ju F."/>
            <person name="Liu L."/>
            <person name="Boyd J.A."/>
            <person name="Deng Y."/>
            <person name="Parks D.H."/>
            <person name="Jiang X."/>
            <person name="Yin X."/>
            <person name="Woodcroft B.J."/>
            <person name="Tyson G.W."/>
            <person name="Hugenholtz P."/>
            <person name="Polz M.F."/>
            <person name="Zhang T."/>
        </authorList>
    </citation>
    <scope>NUCLEOTIDE SEQUENCE</scope>
    <source>
        <strain evidence="18">HKST-UBA17</strain>
    </source>
</reference>
<comment type="function">
    <text evidence="2">Catalyzes the phosphorylation of pyruvate to phosphoenolpyruvate.</text>
</comment>
<evidence type="ECO:0000256" key="2">
    <source>
        <dbReference type="ARBA" id="ARBA00002988"/>
    </source>
</evidence>
<feature type="domain" description="Pyruvate phosphate dikinase AMP/ATP-binding" evidence="17">
    <location>
        <begin position="30"/>
        <end position="338"/>
    </location>
</feature>
<dbReference type="SUPFAM" id="SSF56059">
    <property type="entry name" value="Glutathione synthetase ATP-binding domain-like"/>
    <property type="match status" value="1"/>
</dbReference>
<keyword evidence="10" id="KW-0418">Kinase</keyword>
<dbReference type="Pfam" id="PF00391">
    <property type="entry name" value="PEP-utilizers"/>
    <property type="match status" value="1"/>
</dbReference>
<dbReference type="Gene3D" id="3.50.30.10">
    <property type="entry name" value="Phosphohistidine domain"/>
    <property type="match status" value="1"/>
</dbReference>
<evidence type="ECO:0000313" key="18">
    <source>
        <dbReference type="EMBL" id="MCA9376866.1"/>
    </source>
</evidence>
<dbReference type="PANTHER" id="PTHR43030">
    <property type="entry name" value="PHOSPHOENOLPYRUVATE SYNTHASE"/>
    <property type="match status" value="1"/>
</dbReference>
<dbReference type="Proteomes" id="UP000741282">
    <property type="component" value="Unassembled WGS sequence"/>
</dbReference>
<evidence type="ECO:0000259" key="16">
    <source>
        <dbReference type="Pfam" id="PF00391"/>
    </source>
</evidence>
<evidence type="ECO:0000256" key="14">
    <source>
        <dbReference type="ARBA" id="ARBA00047700"/>
    </source>
</evidence>
<comment type="caution">
    <text evidence="18">The sequence shown here is derived from an EMBL/GenBank/DDBJ whole genome shotgun (WGS) entry which is preliminary data.</text>
</comment>
<evidence type="ECO:0000256" key="11">
    <source>
        <dbReference type="ARBA" id="ARBA00022840"/>
    </source>
</evidence>
<dbReference type="InterPro" id="IPR013815">
    <property type="entry name" value="ATP_grasp_subdomain_1"/>
</dbReference>
<dbReference type="GO" id="GO:0008986">
    <property type="term" value="F:pyruvate, water dikinase activity"/>
    <property type="evidence" value="ECO:0007669"/>
    <property type="project" value="UniProtKB-EC"/>
</dbReference>
<feature type="domain" description="PEP-utilising enzyme mobile" evidence="16">
    <location>
        <begin position="482"/>
        <end position="551"/>
    </location>
</feature>
<keyword evidence="7" id="KW-0808">Transferase</keyword>
<organism evidence="18 19">
    <name type="scientific">Candidatus Dojkabacteria bacterium</name>
    <dbReference type="NCBI Taxonomy" id="2099670"/>
    <lineage>
        <taxon>Bacteria</taxon>
        <taxon>Candidatus Dojkabacteria</taxon>
    </lineage>
</organism>
<evidence type="ECO:0000256" key="4">
    <source>
        <dbReference type="ARBA" id="ARBA00007837"/>
    </source>
</evidence>
<evidence type="ECO:0000256" key="8">
    <source>
        <dbReference type="ARBA" id="ARBA00022723"/>
    </source>
</evidence>
<evidence type="ECO:0000256" key="9">
    <source>
        <dbReference type="ARBA" id="ARBA00022741"/>
    </source>
</evidence>